<dbReference type="InterPro" id="IPR013149">
    <property type="entry name" value="ADH-like_C"/>
</dbReference>
<dbReference type="InterPro" id="IPR011032">
    <property type="entry name" value="GroES-like_sf"/>
</dbReference>
<dbReference type="SUPFAM" id="SSF51735">
    <property type="entry name" value="NAD(P)-binding Rossmann-fold domains"/>
    <property type="match status" value="1"/>
</dbReference>
<dbReference type="AlphaFoldDB" id="A0A3D8SHP2"/>
<accession>A0A3D8SHP2</accession>
<evidence type="ECO:0008006" key="7">
    <source>
        <dbReference type="Google" id="ProtNLM"/>
    </source>
</evidence>
<evidence type="ECO:0000259" key="4">
    <source>
        <dbReference type="Pfam" id="PF08240"/>
    </source>
</evidence>
<proteinExistence type="inferred from homology"/>
<feature type="domain" description="Alcohol dehydrogenase-like C-terminal" evidence="3">
    <location>
        <begin position="174"/>
        <end position="291"/>
    </location>
</feature>
<evidence type="ECO:0000256" key="1">
    <source>
        <dbReference type="ARBA" id="ARBA00008072"/>
    </source>
</evidence>
<organism evidence="5 6">
    <name type="scientific">Coleophoma cylindrospora</name>
    <dbReference type="NCBI Taxonomy" id="1849047"/>
    <lineage>
        <taxon>Eukaryota</taxon>
        <taxon>Fungi</taxon>
        <taxon>Dikarya</taxon>
        <taxon>Ascomycota</taxon>
        <taxon>Pezizomycotina</taxon>
        <taxon>Leotiomycetes</taxon>
        <taxon>Helotiales</taxon>
        <taxon>Dermateaceae</taxon>
        <taxon>Coleophoma</taxon>
    </lineage>
</organism>
<dbReference type="PANTHER" id="PTHR45348:SF2">
    <property type="entry name" value="ZINC-TYPE ALCOHOL DEHYDROGENASE-LIKE PROTEIN C2E1P3.01"/>
    <property type="match status" value="1"/>
</dbReference>
<sequence>MQKAIFVTEVGKPVSLGTRPIPTPGPEDVLIKVTSTMLLPHDTYGRDMGLFVGKKLPFILGGNIAGIVMKVGDNVNKYTVGQHIYGQGRMLDPTPDSTGLQEYAILRPNFSALVSLGFTDDQLVTLPINATTSFSALFHQNWFGFAPPFPSAEHGSRPNYTEEAIVIIGAGSNVGKLAIQFARIRAIGTIIAVASVSGTQDLKAMGATHVVDRHSPNIVEEVQVITGGPESVTHVYDCVNWTYELATAMVSKTRPSFIAALHPAEQAVQELRRLGKEKCVAKTVSGSNNNFEGSPVGDLFWDALGAWVQEGKIQIPKYMTIEGLDERKINEALDSYRDGRPVLQAIVHPGATADT</sequence>
<keyword evidence="6" id="KW-1185">Reference proteome</keyword>
<dbReference type="SUPFAM" id="SSF50129">
    <property type="entry name" value="GroES-like"/>
    <property type="match status" value="1"/>
</dbReference>
<dbReference type="CDD" id="cd08249">
    <property type="entry name" value="enoyl_reductase_like"/>
    <property type="match status" value="1"/>
</dbReference>
<dbReference type="InterPro" id="IPR013154">
    <property type="entry name" value="ADH-like_N"/>
</dbReference>
<reference evidence="5 6" key="1">
    <citation type="journal article" date="2018" name="IMA Fungus">
        <title>IMA Genome-F 9: Draft genome sequence of Annulohypoxylon stygium, Aspergillus mulundensis, Berkeleyomyces basicola (syn. Thielaviopsis basicola), Ceratocystis smalleyi, two Cercospora beticola strains, Coleophoma cylindrospora, Fusarium fracticaudum, Phialophora cf. hyalina, and Morchella septimelata.</title>
        <authorList>
            <person name="Wingfield B.D."/>
            <person name="Bills G.F."/>
            <person name="Dong Y."/>
            <person name="Huang W."/>
            <person name="Nel W.J."/>
            <person name="Swalarsk-Parry B.S."/>
            <person name="Vaghefi N."/>
            <person name="Wilken P.M."/>
            <person name="An Z."/>
            <person name="de Beer Z.W."/>
            <person name="De Vos L."/>
            <person name="Chen L."/>
            <person name="Duong T.A."/>
            <person name="Gao Y."/>
            <person name="Hammerbacher A."/>
            <person name="Kikkert J.R."/>
            <person name="Li Y."/>
            <person name="Li H."/>
            <person name="Li K."/>
            <person name="Li Q."/>
            <person name="Liu X."/>
            <person name="Ma X."/>
            <person name="Naidoo K."/>
            <person name="Pethybridge S.J."/>
            <person name="Sun J."/>
            <person name="Steenkamp E.T."/>
            <person name="van der Nest M.A."/>
            <person name="van Wyk S."/>
            <person name="Wingfield M.J."/>
            <person name="Xiong C."/>
            <person name="Yue Q."/>
            <person name="Zhang X."/>
        </authorList>
    </citation>
    <scope>NUCLEOTIDE SEQUENCE [LARGE SCALE GENOMIC DNA]</scope>
    <source>
        <strain evidence="5 6">BP6252</strain>
    </source>
</reference>
<dbReference type="OrthoDB" id="9992527at2759"/>
<dbReference type="Gene3D" id="3.40.50.720">
    <property type="entry name" value="NAD(P)-binding Rossmann-like Domain"/>
    <property type="match status" value="1"/>
</dbReference>
<dbReference type="InterPro" id="IPR047122">
    <property type="entry name" value="Trans-enoyl_RdTase-like"/>
</dbReference>
<dbReference type="InterPro" id="IPR036291">
    <property type="entry name" value="NAD(P)-bd_dom_sf"/>
</dbReference>
<dbReference type="Gene3D" id="3.90.180.10">
    <property type="entry name" value="Medium-chain alcohol dehydrogenases, catalytic domain"/>
    <property type="match status" value="1"/>
</dbReference>
<dbReference type="Proteomes" id="UP000256645">
    <property type="component" value="Unassembled WGS sequence"/>
</dbReference>
<keyword evidence="2" id="KW-0560">Oxidoreductase</keyword>
<dbReference type="STRING" id="1849047.A0A3D8SHP2"/>
<dbReference type="Pfam" id="PF00107">
    <property type="entry name" value="ADH_zinc_N"/>
    <property type="match status" value="1"/>
</dbReference>
<evidence type="ECO:0000259" key="3">
    <source>
        <dbReference type="Pfam" id="PF00107"/>
    </source>
</evidence>
<evidence type="ECO:0000256" key="2">
    <source>
        <dbReference type="ARBA" id="ARBA00023002"/>
    </source>
</evidence>
<name>A0A3D8SHP2_9HELO</name>
<protein>
    <recommendedName>
        <fullName evidence="7">Enoyl reductase (ER) domain-containing protein</fullName>
    </recommendedName>
</protein>
<dbReference type="EMBL" id="PDLM01000002">
    <property type="protein sequence ID" value="RDW85278.1"/>
    <property type="molecule type" value="Genomic_DNA"/>
</dbReference>
<dbReference type="GO" id="GO:0016651">
    <property type="term" value="F:oxidoreductase activity, acting on NAD(P)H"/>
    <property type="evidence" value="ECO:0007669"/>
    <property type="project" value="InterPro"/>
</dbReference>
<evidence type="ECO:0000313" key="5">
    <source>
        <dbReference type="EMBL" id="RDW85278.1"/>
    </source>
</evidence>
<dbReference type="PANTHER" id="PTHR45348">
    <property type="entry name" value="HYPOTHETICAL OXIDOREDUCTASE (EUROFUNG)"/>
    <property type="match status" value="1"/>
</dbReference>
<comment type="caution">
    <text evidence="5">The sequence shown here is derived from an EMBL/GenBank/DDBJ whole genome shotgun (WGS) entry which is preliminary data.</text>
</comment>
<dbReference type="Pfam" id="PF08240">
    <property type="entry name" value="ADH_N"/>
    <property type="match status" value="1"/>
</dbReference>
<gene>
    <name evidence="5" type="ORF">BP6252_02868</name>
</gene>
<evidence type="ECO:0000313" key="6">
    <source>
        <dbReference type="Proteomes" id="UP000256645"/>
    </source>
</evidence>
<feature type="domain" description="Alcohol dehydrogenase-like N-terminal" evidence="4">
    <location>
        <begin position="25"/>
        <end position="85"/>
    </location>
</feature>
<comment type="similarity">
    <text evidence="1">Belongs to the zinc-containing alcohol dehydrogenase family.</text>
</comment>